<keyword evidence="3" id="KW-1185">Reference proteome</keyword>
<dbReference type="STRING" id="928724.SacglDRAFT_04064"/>
<protein>
    <submittedName>
        <fullName evidence="2">Uncharacterized protein</fullName>
    </submittedName>
</protein>
<reference evidence="2 3" key="1">
    <citation type="submission" date="2011-09" db="EMBL/GenBank/DDBJ databases">
        <authorList>
            <consortium name="US DOE Joint Genome Institute (JGI-PGF)"/>
            <person name="Lucas S."/>
            <person name="Han J."/>
            <person name="Lapidus A."/>
            <person name="Cheng J.-F."/>
            <person name="Goodwin L."/>
            <person name="Pitluck S."/>
            <person name="Peters L."/>
            <person name="Land M.L."/>
            <person name="Hauser L."/>
            <person name="Brambilla E."/>
            <person name="Klenk H.-P."/>
            <person name="Woyke T.J."/>
        </authorList>
    </citation>
    <scope>NUCLEOTIDE SEQUENCE [LARGE SCALE GENOMIC DNA]</scope>
    <source>
        <strain evidence="2 3">K62</strain>
    </source>
</reference>
<dbReference type="EMBL" id="CM001484">
    <property type="protein sequence ID" value="EIF00903.1"/>
    <property type="molecule type" value="Genomic_DNA"/>
</dbReference>
<evidence type="ECO:0000313" key="3">
    <source>
        <dbReference type="Proteomes" id="UP000005087"/>
    </source>
</evidence>
<reference evidence="3" key="2">
    <citation type="submission" date="2012-01" db="EMBL/GenBank/DDBJ databases">
        <title>Noncontiguous Finished sequence of chromosome of Saccharomonospora glauca K62.</title>
        <authorList>
            <consortium name="US DOE Joint Genome Institute"/>
            <person name="Lucas S."/>
            <person name="Han J."/>
            <person name="Lapidus A."/>
            <person name="Cheng J.-F."/>
            <person name="Goodwin L."/>
            <person name="Pitluck S."/>
            <person name="Peters L."/>
            <person name="Mikhailova N."/>
            <person name="Held B."/>
            <person name="Detter J.C."/>
            <person name="Han C."/>
            <person name="Tapia R."/>
            <person name="Land M."/>
            <person name="Hauser L."/>
            <person name="Kyrpides N."/>
            <person name="Ivanova N."/>
            <person name="Pagani I."/>
            <person name="Brambilla E.-M."/>
            <person name="Klenk H.-P."/>
            <person name="Woyke T."/>
        </authorList>
    </citation>
    <scope>NUCLEOTIDE SEQUENCE [LARGE SCALE GENOMIC DNA]</scope>
    <source>
        <strain evidence="3">K62</strain>
    </source>
</reference>
<evidence type="ECO:0000256" key="1">
    <source>
        <dbReference type="SAM" id="Coils"/>
    </source>
</evidence>
<proteinExistence type="predicted"/>
<organism evidence="2 3">
    <name type="scientific">Saccharomonospora glauca K62</name>
    <dbReference type="NCBI Taxonomy" id="928724"/>
    <lineage>
        <taxon>Bacteria</taxon>
        <taxon>Bacillati</taxon>
        <taxon>Actinomycetota</taxon>
        <taxon>Actinomycetes</taxon>
        <taxon>Pseudonocardiales</taxon>
        <taxon>Pseudonocardiaceae</taxon>
        <taxon>Saccharomonospora</taxon>
    </lineage>
</organism>
<sequence>MPDEPTAAVRYKEIMGRARKSADDLREWERRRGDELKSLIAAAEQRVEQLSDRETAVREQAHRLWRMALDNVKRLSWLDPGEPPSPSALAKSRYLDHYLDEVRTAYRALSEAADTLSWRNRR</sequence>
<gene>
    <name evidence="2" type="ORF">SacglDRAFT_04064</name>
</gene>
<dbReference type="OrthoDB" id="3626740at2"/>
<dbReference type="AlphaFoldDB" id="I1D7H8"/>
<dbReference type="eggNOG" id="ENOG50340DU">
    <property type="taxonomic scope" value="Bacteria"/>
</dbReference>
<keyword evidence="1" id="KW-0175">Coiled coil</keyword>
<accession>I1D7H8</accession>
<feature type="coiled-coil region" evidence="1">
    <location>
        <begin position="33"/>
        <end position="60"/>
    </location>
</feature>
<dbReference type="HOGENOM" id="CLU_2013949_0_0_11"/>
<dbReference type="RefSeq" id="WP_005466753.1">
    <property type="nucleotide sequence ID" value="NZ_CM001484.1"/>
</dbReference>
<name>I1D7H8_9PSEU</name>
<evidence type="ECO:0000313" key="2">
    <source>
        <dbReference type="EMBL" id="EIF00903.1"/>
    </source>
</evidence>
<dbReference type="Proteomes" id="UP000005087">
    <property type="component" value="Chromosome"/>
</dbReference>